<evidence type="ECO:0000256" key="7">
    <source>
        <dbReference type="ARBA" id="ARBA00022605"/>
    </source>
</evidence>
<keyword evidence="13 14" id="KW-0100">Branched-chain amino acid biosynthesis</keyword>
<dbReference type="InterPro" id="IPR024084">
    <property type="entry name" value="IsoPropMal-DH-like_dom"/>
</dbReference>
<reference evidence="17 18" key="1">
    <citation type="submission" date="2019-08" db="EMBL/GenBank/DDBJ databases">
        <title>In-depth cultivation of the pig gut microbiome towards novel bacterial diversity and tailored functional studies.</title>
        <authorList>
            <person name="Wylensek D."/>
            <person name="Hitch T.C.A."/>
            <person name="Clavel T."/>
        </authorList>
    </citation>
    <scope>NUCLEOTIDE SEQUENCE [LARGE SCALE GENOMIC DNA]</scope>
    <source>
        <strain evidence="17 18">WCA-SAB-591-4A-A</strain>
    </source>
</reference>
<comment type="caution">
    <text evidence="14">Lacks conserved residue(s) required for the propagation of feature annotation.</text>
</comment>
<sequence>MKKIICLPGDGIGPEIIKSAVDVLEFVGKKYDFDYEIEYFPFGGSAIDEMGHPFPEELKTKISNCDAVLLGAVGGPKWDNEKVRPEQGLLQLRKHLEVFANVRPLSVNKSLSTHSPIKEEIISGTDLVIVRELTGGAYFGEPRRLLEESALDSITYTKNEIEKIVRYAFELAKTRNNKLTSVDKANVLATSKLWRKIVIEISNEYPEVEVDHMYVDAMSMALITNPNRFDVIVTENLFGDILSDEASVLGGSLGVLASASFSLDGPNLYEPAHGSAPDIANKNIANPIATILSLSMMIRHSFGLDYIAKDIENCVDEMISDGLVTCDLKKENYLTTTEFTEKLIEKLGYEKR</sequence>
<dbReference type="GO" id="GO:0005829">
    <property type="term" value="C:cytosol"/>
    <property type="evidence" value="ECO:0007669"/>
    <property type="project" value="TreeGrafter"/>
</dbReference>
<evidence type="ECO:0000256" key="8">
    <source>
        <dbReference type="ARBA" id="ARBA00022723"/>
    </source>
</evidence>
<dbReference type="EMBL" id="VUNE01000001">
    <property type="protein sequence ID" value="MST61450.1"/>
    <property type="molecule type" value="Genomic_DNA"/>
</dbReference>
<evidence type="ECO:0000256" key="9">
    <source>
        <dbReference type="ARBA" id="ARBA00022842"/>
    </source>
</evidence>
<gene>
    <name evidence="14 17" type="primary">leuB</name>
    <name evidence="17" type="ORF">FYJ71_00440</name>
</gene>
<accession>A0A6N7WXQ0</accession>
<keyword evidence="11 14" id="KW-0520">NAD</keyword>
<dbReference type="NCBIfam" id="TIGR00169">
    <property type="entry name" value="leuB"/>
    <property type="match status" value="1"/>
</dbReference>
<keyword evidence="10 14" id="KW-0560">Oxidoreductase</keyword>
<proteinExistence type="inferred from homology"/>
<dbReference type="AlphaFoldDB" id="A0A6N7WXQ0"/>
<feature type="binding site" evidence="14">
    <location>
        <position position="103"/>
    </location>
    <ligand>
        <name>substrate</name>
    </ligand>
</feature>
<dbReference type="EC" id="1.1.1.85" evidence="14"/>
<evidence type="ECO:0000256" key="6">
    <source>
        <dbReference type="ARBA" id="ARBA00022430"/>
    </source>
</evidence>
<dbReference type="GO" id="GO:0003862">
    <property type="term" value="F:3-isopropylmalate dehydrogenase activity"/>
    <property type="evidence" value="ECO:0007669"/>
    <property type="project" value="UniProtKB-UniRule"/>
</dbReference>
<dbReference type="GO" id="GO:0000287">
    <property type="term" value="F:magnesium ion binding"/>
    <property type="evidence" value="ECO:0007669"/>
    <property type="project" value="InterPro"/>
</dbReference>
<dbReference type="RefSeq" id="WP_154536889.1">
    <property type="nucleotide sequence ID" value="NZ_VUNE01000001.1"/>
</dbReference>
<comment type="pathway">
    <text evidence="3 14 15">Amino-acid biosynthesis; L-leucine biosynthesis; L-leucine from 3-methyl-2-oxobutanoate: step 3/4.</text>
</comment>
<evidence type="ECO:0000256" key="12">
    <source>
        <dbReference type="ARBA" id="ARBA00023211"/>
    </source>
</evidence>
<feature type="binding site" evidence="14">
    <location>
        <position position="216"/>
    </location>
    <ligand>
        <name>substrate</name>
    </ligand>
</feature>
<evidence type="ECO:0000256" key="4">
    <source>
        <dbReference type="ARBA" id="ARBA00008319"/>
    </source>
</evidence>
<evidence type="ECO:0000256" key="3">
    <source>
        <dbReference type="ARBA" id="ARBA00004762"/>
    </source>
</evidence>
<keyword evidence="8 14" id="KW-0479">Metal-binding</keyword>
<evidence type="ECO:0000256" key="10">
    <source>
        <dbReference type="ARBA" id="ARBA00023002"/>
    </source>
</evidence>
<evidence type="ECO:0000256" key="11">
    <source>
        <dbReference type="ARBA" id="ARBA00023027"/>
    </source>
</evidence>
<keyword evidence="7 14" id="KW-0028">Amino-acid biosynthesis</keyword>
<comment type="function">
    <text evidence="14 15">Catalyzes the oxidation of 3-carboxy-2-hydroxy-4-methylpentanoate (3-isopropylmalate) to 3-carboxy-4-methyl-2-oxopentanoate. The product decarboxylates to 4-methyl-2 oxopentanoate.</text>
</comment>
<dbReference type="SUPFAM" id="SSF53659">
    <property type="entry name" value="Isocitrate/Isopropylmalate dehydrogenase-like"/>
    <property type="match status" value="1"/>
</dbReference>
<feature type="binding site" evidence="14">
    <location>
        <position position="93"/>
    </location>
    <ligand>
        <name>substrate</name>
    </ligand>
</feature>
<comment type="cofactor">
    <cofactor evidence="2">
        <name>Mn(2+)</name>
        <dbReference type="ChEBI" id="CHEBI:29035"/>
    </cofactor>
</comment>
<evidence type="ECO:0000259" key="16">
    <source>
        <dbReference type="SMART" id="SM01329"/>
    </source>
</evidence>
<dbReference type="UniPathway" id="UPA00048">
    <property type="reaction ID" value="UER00072"/>
</dbReference>
<dbReference type="Pfam" id="PF00180">
    <property type="entry name" value="Iso_dh"/>
    <property type="match status" value="1"/>
</dbReference>
<evidence type="ECO:0000256" key="13">
    <source>
        <dbReference type="ARBA" id="ARBA00023304"/>
    </source>
</evidence>
<dbReference type="Proteomes" id="UP000440713">
    <property type="component" value="Unassembled WGS sequence"/>
</dbReference>
<feature type="binding site" evidence="14">
    <location>
        <begin position="274"/>
        <end position="286"/>
    </location>
    <ligand>
        <name>NAD(+)</name>
        <dbReference type="ChEBI" id="CHEBI:57540"/>
    </ligand>
</feature>
<evidence type="ECO:0000256" key="1">
    <source>
        <dbReference type="ARBA" id="ARBA00000624"/>
    </source>
</evidence>
<feature type="binding site" evidence="14">
    <location>
        <position position="216"/>
    </location>
    <ligand>
        <name>Mg(2+)</name>
        <dbReference type="ChEBI" id="CHEBI:18420"/>
    </ligand>
</feature>
<evidence type="ECO:0000256" key="5">
    <source>
        <dbReference type="ARBA" id="ARBA00011738"/>
    </source>
</evidence>
<dbReference type="GO" id="GO:0009098">
    <property type="term" value="P:L-leucine biosynthetic process"/>
    <property type="evidence" value="ECO:0007669"/>
    <property type="project" value="UniProtKB-UniRule"/>
</dbReference>
<comment type="cofactor">
    <cofactor evidence="14 15">
        <name>Mg(2+)</name>
        <dbReference type="ChEBI" id="CHEBI:18420"/>
    </cofactor>
    <cofactor evidence="14 15">
        <name>Mn(2+)</name>
        <dbReference type="ChEBI" id="CHEBI:29035"/>
    </cofactor>
    <text evidence="14 15">Binds 1 Mg(2+) or Mn(2+) ion per subunit.</text>
</comment>
<keyword evidence="12 14" id="KW-0464">Manganese</keyword>
<dbReference type="PANTHER" id="PTHR42979:SF1">
    <property type="entry name" value="3-ISOPROPYLMALATE DEHYDROGENASE"/>
    <property type="match status" value="1"/>
</dbReference>
<dbReference type="Gene3D" id="3.40.718.10">
    <property type="entry name" value="Isopropylmalate Dehydrogenase"/>
    <property type="match status" value="1"/>
</dbReference>
<protein>
    <recommendedName>
        <fullName evidence="14">3-isopropylmalate dehydrogenase</fullName>
        <ecNumber evidence="14">1.1.1.85</ecNumber>
    </recommendedName>
    <alternativeName>
        <fullName evidence="14">3-IPM-DH</fullName>
    </alternativeName>
    <alternativeName>
        <fullName evidence="14">Beta-IPM dehydrogenase</fullName>
        <shortName evidence="14">IMDH</shortName>
    </alternativeName>
</protein>
<comment type="caution">
    <text evidence="17">The sequence shown here is derived from an EMBL/GenBank/DDBJ whole genome shotgun (WGS) entry which is preliminary data.</text>
</comment>
<comment type="catalytic activity">
    <reaction evidence="1 14 15">
        <text>(2R,3S)-3-isopropylmalate + NAD(+) = 4-methyl-2-oxopentanoate + CO2 + NADH</text>
        <dbReference type="Rhea" id="RHEA:32271"/>
        <dbReference type="ChEBI" id="CHEBI:16526"/>
        <dbReference type="ChEBI" id="CHEBI:17865"/>
        <dbReference type="ChEBI" id="CHEBI:35121"/>
        <dbReference type="ChEBI" id="CHEBI:57540"/>
        <dbReference type="ChEBI" id="CHEBI:57945"/>
        <dbReference type="EC" id="1.1.1.85"/>
    </reaction>
</comment>
<dbReference type="GO" id="GO:0051287">
    <property type="term" value="F:NAD binding"/>
    <property type="evidence" value="ECO:0007669"/>
    <property type="project" value="InterPro"/>
</dbReference>
<evidence type="ECO:0000256" key="15">
    <source>
        <dbReference type="RuleBase" id="RU004445"/>
    </source>
</evidence>
<feature type="binding site" evidence="14">
    <location>
        <position position="131"/>
    </location>
    <ligand>
        <name>substrate</name>
    </ligand>
</feature>
<feature type="binding site" evidence="14">
    <location>
        <position position="240"/>
    </location>
    <ligand>
        <name>Mg(2+)</name>
        <dbReference type="ChEBI" id="CHEBI:18420"/>
    </ligand>
</feature>
<comment type="subcellular location">
    <subcellularLocation>
        <location evidence="14">Cytoplasm</location>
    </subcellularLocation>
</comment>
<evidence type="ECO:0000256" key="14">
    <source>
        <dbReference type="HAMAP-Rule" id="MF_01033"/>
    </source>
</evidence>
<feature type="site" description="Important for catalysis" evidence="14">
    <location>
        <position position="138"/>
    </location>
</feature>
<keyword evidence="6 14" id="KW-0432">Leucine biosynthesis</keyword>
<evidence type="ECO:0000256" key="2">
    <source>
        <dbReference type="ARBA" id="ARBA00001936"/>
    </source>
</evidence>
<name>A0A6N7WXQ0_9FIRM</name>
<dbReference type="SMART" id="SM01329">
    <property type="entry name" value="Iso_dh"/>
    <property type="match status" value="1"/>
</dbReference>
<keyword evidence="18" id="KW-1185">Reference proteome</keyword>
<feature type="domain" description="Isopropylmalate dehydrogenase-like" evidence="16">
    <location>
        <begin position="3"/>
        <end position="343"/>
    </location>
</feature>
<evidence type="ECO:0000313" key="18">
    <source>
        <dbReference type="Proteomes" id="UP000440713"/>
    </source>
</evidence>
<keyword evidence="14" id="KW-0963">Cytoplasm</keyword>
<organism evidence="17 18">
    <name type="scientific">Peptostreptococcus porci</name>
    <dbReference type="NCBI Taxonomy" id="2652282"/>
    <lineage>
        <taxon>Bacteria</taxon>
        <taxon>Bacillati</taxon>
        <taxon>Bacillota</taxon>
        <taxon>Clostridia</taxon>
        <taxon>Peptostreptococcales</taxon>
        <taxon>Peptostreptococcaceae</taxon>
        <taxon>Peptostreptococcus</taxon>
    </lineage>
</organism>
<feature type="site" description="Important for catalysis" evidence="14">
    <location>
        <position position="184"/>
    </location>
</feature>
<evidence type="ECO:0000313" key="17">
    <source>
        <dbReference type="EMBL" id="MST61450.1"/>
    </source>
</evidence>
<dbReference type="PROSITE" id="PS00470">
    <property type="entry name" value="IDH_IMDH"/>
    <property type="match status" value="1"/>
</dbReference>
<comment type="similarity">
    <text evidence="4 14">Belongs to the isocitrate and isopropylmalate dehydrogenases family. LeuB type 1 subfamily.</text>
</comment>
<dbReference type="InterPro" id="IPR019818">
    <property type="entry name" value="IsoCit/isopropylmalate_DH_CS"/>
</dbReference>
<dbReference type="InterPro" id="IPR004429">
    <property type="entry name" value="Isopropylmalate_DH"/>
</dbReference>
<keyword evidence="9 14" id="KW-0460">Magnesium</keyword>
<dbReference type="PANTHER" id="PTHR42979">
    <property type="entry name" value="3-ISOPROPYLMALATE DEHYDROGENASE"/>
    <property type="match status" value="1"/>
</dbReference>
<feature type="binding site" evidence="14">
    <location>
        <position position="244"/>
    </location>
    <ligand>
        <name>Mg(2+)</name>
        <dbReference type="ChEBI" id="CHEBI:18420"/>
    </ligand>
</feature>
<dbReference type="FunFam" id="3.40.718.10:FF:000006">
    <property type="entry name" value="3-isopropylmalate dehydrogenase"/>
    <property type="match status" value="1"/>
</dbReference>
<comment type="subunit">
    <text evidence="5 14 15">Homodimer.</text>
</comment>
<dbReference type="HAMAP" id="MF_01033">
    <property type="entry name" value="LeuB_type1"/>
    <property type="match status" value="1"/>
</dbReference>